<dbReference type="RefSeq" id="WP_052649104.1">
    <property type="nucleotide sequence ID" value="NZ_CP006019.1"/>
</dbReference>
<evidence type="ECO:0000259" key="1">
    <source>
        <dbReference type="Pfam" id="PF01656"/>
    </source>
</evidence>
<reference evidence="3" key="1">
    <citation type="submission" date="2013-06" db="EMBL/GenBank/DDBJ databases">
        <title>Complete Genome Sequence of Hyperthermophilic Palaeococcus pacificus DY20341T, Isolated from a Deep-Sea Hydrothermal Sediments.</title>
        <authorList>
            <person name="Zeng X."/>
            <person name="Shao Z."/>
        </authorList>
    </citation>
    <scope>NUCLEOTIDE SEQUENCE [LARGE SCALE GENOMIC DNA]</scope>
    <source>
        <strain evidence="3">DY20341</strain>
    </source>
</reference>
<dbReference type="Pfam" id="PF01656">
    <property type="entry name" value="CbiA"/>
    <property type="match status" value="1"/>
</dbReference>
<accession>A0A075LYW7</accession>
<dbReference type="InterPro" id="IPR002586">
    <property type="entry name" value="CobQ/CobB/MinD/ParA_Nub-bd_dom"/>
</dbReference>
<sequence length="88" mass="9628">MALVLVTGPGGTGKSVLTLNLAAYLAKRYYNVLMVDGDLFLPDLADYMNLGNVKYTLHKLLTDSSLEAKAAVYKNKKQKSAFCRGIKN</sequence>
<feature type="domain" description="CobQ/CobB/MinD/ParA nucleotide binding" evidence="1">
    <location>
        <begin position="4"/>
        <end position="42"/>
    </location>
</feature>
<organism evidence="2 3">
    <name type="scientific">Palaeococcus pacificus DY20341</name>
    <dbReference type="NCBI Taxonomy" id="1343739"/>
    <lineage>
        <taxon>Archaea</taxon>
        <taxon>Methanobacteriati</taxon>
        <taxon>Methanobacteriota</taxon>
        <taxon>Thermococci</taxon>
        <taxon>Thermococcales</taxon>
        <taxon>Thermococcaceae</taxon>
        <taxon>Palaeococcus</taxon>
    </lineage>
</organism>
<dbReference type="EMBL" id="CP006019">
    <property type="protein sequence ID" value="AIF69763.1"/>
    <property type="molecule type" value="Genomic_DNA"/>
</dbReference>
<proteinExistence type="predicted"/>
<name>A0A075LYW7_9EURY</name>
<reference evidence="2 3" key="2">
    <citation type="journal article" date="2015" name="Genome Announc.">
        <title>Complete Genome Sequence of Hyperthermophilic Piezophilic Archaeon Palaeococcus pacificus DY20341T, Isolated from Deep-Sea Hydrothermal Sediments.</title>
        <authorList>
            <person name="Zeng X."/>
            <person name="Jebbar M."/>
            <person name="Shao Z."/>
        </authorList>
    </citation>
    <scope>NUCLEOTIDE SEQUENCE [LARGE SCALE GENOMIC DNA]</scope>
    <source>
        <strain evidence="2 3">DY20341</strain>
    </source>
</reference>
<dbReference type="STRING" id="1343739.PAP_06840"/>
<keyword evidence="3" id="KW-1185">Reference proteome</keyword>
<dbReference type="InterPro" id="IPR027417">
    <property type="entry name" value="P-loop_NTPase"/>
</dbReference>
<dbReference type="KEGG" id="ppac:PAP_06840"/>
<dbReference type="AlphaFoldDB" id="A0A075LYW7"/>
<gene>
    <name evidence="2" type="ORF">PAP_06840</name>
</gene>
<dbReference type="SUPFAM" id="SSF52540">
    <property type="entry name" value="P-loop containing nucleoside triphosphate hydrolases"/>
    <property type="match status" value="1"/>
</dbReference>
<dbReference type="HOGENOM" id="CLU_2461877_0_0_2"/>
<evidence type="ECO:0000313" key="3">
    <source>
        <dbReference type="Proteomes" id="UP000027981"/>
    </source>
</evidence>
<dbReference type="GeneID" id="25399985"/>
<dbReference type="Proteomes" id="UP000027981">
    <property type="component" value="Chromosome"/>
</dbReference>
<dbReference type="Gene3D" id="3.40.50.300">
    <property type="entry name" value="P-loop containing nucleotide triphosphate hydrolases"/>
    <property type="match status" value="1"/>
</dbReference>
<dbReference type="eggNOG" id="arCOG00589">
    <property type="taxonomic scope" value="Archaea"/>
</dbReference>
<dbReference type="OrthoDB" id="31168at2157"/>
<protein>
    <recommendedName>
        <fullName evidence="1">CobQ/CobB/MinD/ParA nucleotide binding domain-containing protein</fullName>
    </recommendedName>
</protein>
<evidence type="ECO:0000313" key="2">
    <source>
        <dbReference type="EMBL" id="AIF69763.1"/>
    </source>
</evidence>